<dbReference type="InterPro" id="IPR008979">
    <property type="entry name" value="Galactose-bd-like_sf"/>
</dbReference>
<dbReference type="InterPro" id="IPR039131">
    <property type="entry name" value="NDUFAF1"/>
</dbReference>
<dbReference type="Pfam" id="PF08547">
    <property type="entry name" value="CIA30"/>
    <property type="match status" value="1"/>
</dbReference>
<feature type="chain" id="PRO_5042222320" evidence="3">
    <location>
        <begin position="24"/>
        <end position="291"/>
    </location>
</feature>
<evidence type="ECO:0000259" key="4">
    <source>
        <dbReference type="Pfam" id="PF08547"/>
    </source>
</evidence>
<dbReference type="GO" id="GO:0010257">
    <property type="term" value="P:NADH dehydrogenase complex assembly"/>
    <property type="evidence" value="ECO:0007669"/>
    <property type="project" value="TreeGrafter"/>
</dbReference>
<proteinExistence type="inferred from homology"/>
<dbReference type="PANTHER" id="PTHR13194:SF19">
    <property type="entry name" value="NAD(P)-BINDING ROSSMANN-FOLD SUPERFAMILY PROTEIN"/>
    <property type="match status" value="1"/>
</dbReference>
<dbReference type="Proteomes" id="UP001224775">
    <property type="component" value="Unassembled WGS sequence"/>
</dbReference>
<sequence length="291" mass="32111">MATFRSISCLLALLLCLFDSSEALLTPFSAQQNMSRVGNRHHHPYISTRHVTKTTPSNHISRREGKRSHHQSSTSLAAADERKPWELFRFISQSSKFVTLPPLPFAAKNPVTRKVGVGETIWEAGNPNNFFNFAPLDDVVMGGASNSNIDNNTGTWSGKVTDANNGGFVGVRSTPFQGGSLSLDMSQCKGIEIRFRRGNGKRFKFVVRDSTEFNGICWTTSFDAKANGSVRIPFSSQVPTVFAKTVSGASFNVDEVVGLQFAYSKFEYDGKLNNNFDVGDFALQIVELKTY</sequence>
<gene>
    <name evidence="5" type="ORF">QTG54_007907</name>
</gene>
<evidence type="ECO:0000313" key="6">
    <source>
        <dbReference type="Proteomes" id="UP001224775"/>
    </source>
</evidence>
<evidence type="ECO:0000313" key="5">
    <source>
        <dbReference type="EMBL" id="KAK1741429.1"/>
    </source>
</evidence>
<keyword evidence="6" id="KW-1185">Reference proteome</keyword>
<dbReference type="InterPro" id="IPR013857">
    <property type="entry name" value="NADH-UbQ_OxRdtase-assoc_prot30"/>
</dbReference>
<evidence type="ECO:0000256" key="1">
    <source>
        <dbReference type="ARBA" id="ARBA00007884"/>
    </source>
</evidence>
<organism evidence="5 6">
    <name type="scientific">Skeletonema marinoi</name>
    <dbReference type="NCBI Taxonomy" id="267567"/>
    <lineage>
        <taxon>Eukaryota</taxon>
        <taxon>Sar</taxon>
        <taxon>Stramenopiles</taxon>
        <taxon>Ochrophyta</taxon>
        <taxon>Bacillariophyta</taxon>
        <taxon>Coscinodiscophyceae</taxon>
        <taxon>Thalassiosirophycidae</taxon>
        <taxon>Thalassiosirales</taxon>
        <taxon>Skeletonemataceae</taxon>
        <taxon>Skeletonema</taxon>
        <taxon>Skeletonema marinoi-dohrnii complex</taxon>
    </lineage>
</organism>
<reference evidence="5" key="1">
    <citation type="submission" date="2023-06" db="EMBL/GenBank/DDBJ databases">
        <title>Survivors Of The Sea: Transcriptome response of Skeletonema marinoi to long-term dormancy.</title>
        <authorList>
            <person name="Pinder M.I.M."/>
            <person name="Kourtchenko O."/>
            <person name="Robertson E.K."/>
            <person name="Larsson T."/>
            <person name="Maumus F."/>
            <person name="Osuna-Cruz C.M."/>
            <person name="Vancaester E."/>
            <person name="Stenow R."/>
            <person name="Vandepoele K."/>
            <person name="Ploug H."/>
            <person name="Bruchert V."/>
            <person name="Godhe A."/>
            <person name="Topel M."/>
        </authorList>
    </citation>
    <scope>NUCLEOTIDE SEQUENCE</scope>
    <source>
        <strain evidence="5">R05AC</strain>
    </source>
</reference>
<evidence type="ECO:0000256" key="3">
    <source>
        <dbReference type="SAM" id="SignalP"/>
    </source>
</evidence>
<evidence type="ECO:0000256" key="2">
    <source>
        <dbReference type="SAM" id="MobiDB-lite"/>
    </source>
</evidence>
<name>A0AAD8Y7V8_9STRA</name>
<dbReference type="SUPFAM" id="SSF49785">
    <property type="entry name" value="Galactose-binding domain-like"/>
    <property type="match status" value="1"/>
</dbReference>
<dbReference type="GO" id="GO:0051082">
    <property type="term" value="F:unfolded protein binding"/>
    <property type="evidence" value="ECO:0007669"/>
    <property type="project" value="TreeGrafter"/>
</dbReference>
<dbReference type="EMBL" id="JATAAI010000013">
    <property type="protein sequence ID" value="KAK1741429.1"/>
    <property type="molecule type" value="Genomic_DNA"/>
</dbReference>
<comment type="similarity">
    <text evidence="1">Belongs to the CIA30 family.</text>
</comment>
<keyword evidence="3" id="KW-0732">Signal</keyword>
<feature type="region of interest" description="Disordered" evidence="2">
    <location>
        <begin position="42"/>
        <end position="77"/>
    </location>
</feature>
<feature type="domain" description="NADH:ubiquinone oxidoreductase intermediate-associated protein 30" evidence="4">
    <location>
        <begin position="126"/>
        <end position="285"/>
    </location>
</feature>
<dbReference type="AlphaFoldDB" id="A0AAD8Y7V8"/>
<protein>
    <submittedName>
        <fullName evidence="5">Complex I intermediate-associated protein 30</fullName>
    </submittedName>
</protein>
<dbReference type="PANTHER" id="PTHR13194">
    <property type="entry name" value="COMPLEX I INTERMEDIATE-ASSOCIATED PROTEIN 30"/>
    <property type="match status" value="1"/>
</dbReference>
<feature type="signal peptide" evidence="3">
    <location>
        <begin position="1"/>
        <end position="23"/>
    </location>
</feature>
<comment type="caution">
    <text evidence="5">The sequence shown here is derived from an EMBL/GenBank/DDBJ whole genome shotgun (WGS) entry which is preliminary data.</text>
</comment>
<accession>A0AAD8Y7V8</accession>